<dbReference type="InterPro" id="IPR050979">
    <property type="entry name" value="LD-transpeptidase"/>
</dbReference>
<evidence type="ECO:0000256" key="3">
    <source>
        <dbReference type="ARBA" id="ARBA00022960"/>
    </source>
</evidence>
<evidence type="ECO:0000256" key="1">
    <source>
        <dbReference type="ARBA" id="ARBA00004752"/>
    </source>
</evidence>
<dbReference type="RefSeq" id="WP_385943509.1">
    <property type="nucleotide sequence ID" value="NZ_JBHSPG010000004.1"/>
</dbReference>
<dbReference type="PROSITE" id="PS52029">
    <property type="entry name" value="LD_TPASE"/>
    <property type="match status" value="1"/>
</dbReference>
<dbReference type="PANTHER" id="PTHR30582">
    <property type="entry name" value="L,D-TRANSPEPTIDASE"/>
    <property type="match status" value="1"/>
</dbReference>
<dbReference type="Proteomes" id="UP001596142">
    <property type="component" value="Unassembled WGS sequence"/>
</dbReference>
<evidence type="ECO:0000256" key="2">
    <source>
        <dbReference type="ARBA" id="ARBA00022679"/>
    </source>
</evidence>
<dbReference type="Gene3D" id="2.40.440.10">
    <property type="entry name" value="L,D-transpeptidase catalytic domain-like"/>
    <property type="match status" value="1"/>
</dbReference>
<keyword evidence="8" id="KW-0012">Acyltransferase</keyword>
<evidence type="ECO:0000256" key="5">
    <source>
        <dbReference type="ARBA" id="ARBA00023316"/>
    </source>
</evidence>
<reference evidence="9" key="1">
    <citation type="journal article" date="2019" name="Int. J. Syst. Evol. Microbiol.">
        <title>The Global Catalogue of Microorganisms (GCM) 10K type strain sequencing project: providing services to taxonomists for standard genome sequencing and annotation.</title>
        <authorList>
            <consortium name="The Broad Institute Genomics Platform"/>
            <consortium name="The Broad Institute Genome Sequencing Center for Infectious Disease"/>
            <person name="Wu L."/>
            <person name="Ma J."/>
        </authorList>
    </citation>
    <scope>NUCLEOTIDE SEQUENCE [LARGE SCALE GENOMIC DNA]</scope>
    <source>
        <strain evidence="9">CECT 7184</strain>
    </source>
</reference>
<keyword evidence="4 6" id="KW-0573">Peptidoglycan synthesis</keyword>
<gene>
    <name evidence="8" type="ORF">ACFPU1_15090</name>
</gene>
<comment type="pathway">
    <text evidence="1 6">Cell wall biogenesis; peptidoglycan biosynthesis.</text>
</comment>
<evidence type="ECO:0000313" key="9">
    <source>
        <dbReference type="Proteomes" id="UP001596142"/>
    </source>
</evidence>
<evidence type="ECO:0000256" key="6">
    <source>
        <dbReference type="PROSITE-ProRule" id="PRU01373"/>
    </source>
</evidence>
<name>A0ABW0YUM6_9BACI</name>
<dbReference type="InterPro" id="IPR038063">
    <property type="entry name" value="Transpep_catalytic_dom"/>
</dbReference>
<feature type="domain" description="L,D-TPase catalytic" evidence="7">
    <location>
        <begin position="18"/>
        <end position="142"/>
    </location>
</feature>
<feature type="active site" description="Proton donor/acceptor" evidence="6">
    <location>
        <position position="102"/>
    </location>
</feature>
<dbReference type="EMBL" id="JBHSOZ010000010">
    <property type="protein sequence ID" value="MFC5714074.1"/>
    <property type="molecule type" value="Genomic_DNA"/>
</dbReference>
<comment type="caution">
    <text evidence="8">The sequence shown here is derived from an EMBL/GenBank/DDBJ whole genome shotgun (WGS) entry which is preliminary data.</text>
</comment>
<evidence type="ECO:0000259" key="7">
    <source>
        <dbReference type="PROSITE" id="PS52029"/>
    </source>
</evidence>
<dbReference type="CDD" id="cd16913">
    <property type="entry name" value="YkuD_like"/>
    <property type="match status" value="1"/>
</dbReference>
<sequence length="159" mass="17405">MAVSLLWPLASEPDVGDPYIIINTSVNELAYFHAGEKQVEYRIASGKEPGLTPEGEFTVVVKAENPYFRKLDIPGGSPDNPLGTKWIGFDAHATDGRIYGIHGTNQPHLIGEYVSNGCVRLMNDDVDHLFTKVPVGTKIWIGQSSKTLEEIAKEIGVIL</sequence>
<keyword evidence="5 6" id="KW-0961">Cell wall biogenesis/degradation</keyword>
<proteinExistence type="predicted"/>
<keyword evidence="2 8" id="KW-0808">Transferase</keyword>
<keyword evidence="9" id="KW-1185">Reference proteome</keyword>
<dbReference type="SUPFAM" id="SSF141523">
    <property type="entry name" value="L,D-transpeptidase catalytic domain-like"/>
    <property type="match status" value="1"/>
</dbReference>
<organism evidence="8 9">
    <name type="scientific">Thalassorhabdus alkalitolerans</name>
    <dbReference type="NCBI Taxonomy" id="2282697"/>
    <lineage>
        <taxon>Bacteria</taxon>
        <taxon>Bacillati</taxon>
        <taxon>Bacillota</taxon>
        <taxon>Bacilli</taxon>
        <taxon>Bacillales</taxon>
        <taxon>Bacillaceae</taxon>
        <taxon>Thalassorhabdus</taxon>
    </lineage>
</organism>
<protein>
    <submittedName>
        <fullName evidence="8">L,D-transpeptidase</fullName>
        <ecNumber evidence="8">2.3.2.-</ecNumber>
    </submittedName>
</protein>
<evidence type="ECO:0000313" key="8">
    <source>
        <dbReference type="EMBL" id="MFC5714074.1"/>
    </source>
</evidence>
<evidence type="ECO:0000256" key="4">
    <source>
        <dbReference type="ARBA" id="ARBA00022984"/>
    </source>
</evidence>
<feature type="active site" description="Nucleophile" evidence="6">
    <location>
        <position position="118"/>
    </location>
</feature>
<keyword evidence="3 6" id="KW-0133">Cell shape</keyword>
<accession>A0ABW0YUM6</accession>
<dbReference type="EC" id="2.3.2.-" evidence="8"/>
<dbReference type="GO" id="GO:0016746">
    <property type="term" value="F:acyltransferase activity"/>
    <property type="evidence" value="ECO:0007669"/>
    <property type="project" value="UniProtKB-KW"/>
</dbReference>
<dbReference type="Pfam" id="PF03734">
    <property type="entry name" value="YkuD"/>
    <property type="match status" value="1"/>
</dbReference>
<dbReference type="PANTHER" id="PTHR30582:SF4">
    <property type="entry name" value="L,D-TRANSPEPTIDASE YQJB-RELATED"/>
    <property type="match status" value="1"/>
</dbReference>
<dbReference type="InterPro" id="IPR005490">
    <property type="entry name" value="LD_TPept_cat_dom"/>
</dbReference>